<feature type="coiled-coil region" evidence="4">
    <location>
        <begin position="143"/>
        <end position="179"/>
    </location>
</feature>
<evidence type="ECO:0000256" key="4">
    <source>
        <dbReference type="SAM" id="Coils"/>
    </source>
</evidence>
<name>A0A4R6T5V2_9BACT</name>
<dbReference type="InterPro" id="IPR005467">
    <property type="entry name" value="His_kinase_dom"/>
</dbReference>
<evidence type="ECO:0000259" key="5">
    <source>
        <dbReference type="PROSITE" id="PS50109"/>
    </source>
</evidence>
<evidence type="ECO:0000313" key="7">
    <source>
        <dbReference type="Proteomes" id="UP000294535"/>
    </source>
</evidence>
<evidence type="ECO:0000256" key="1">
    <source>
        <dbReference type="ARBA" id="ARBA00000085"/>
    </source>
</evidence>
<dbReference type="SUPFAM" id="SSF55874">
    <property type="entry name" value="ATPase domain of HSP90 chaperone/DNA topoisomerase II/histidine kinase"/>
    <property type="match status" value="1"/>
</dbReference>
<dbReference type="PANTHER" id="PTHR43065:SF42">
    <property type="entry name" value="TWO-COMPONENT SENSOR PPRA"/>
    <property type="match status" value="1"/>
</dbReference>
<dbReference type="EC" id="2.7.13.3" evidence="2"/>
<dbReference type="EMBL" id="SNYF01000006">
    <property type="protein sequence ID" value="TDQ17032.1"/>
    <property type="molecule type" value="Genomic_DNA"/>
</dbReference>
<reference evidence="6 7" key="1">
    <citation type="submission" date="2019-03" db="EMBL/GenBank/DDBJ databases">
        <title>Genomic Encyclopedia of Type Strains, Phase III (KMG-III): the genomes of soil and plant-associated and newly described type strains.</title>
        <authorList>
            <person name="Whitman W."/>
        </authorList>
    </citation>
    <scope>NUCLEOTIDE SEQUENCE [LARGE SCALE GENOMIC DNA]</scope>
    <source>
        <strain evidence="6 7">CECT 8446</strain>
    </source>
</reference>
<evidence type="ECO:0000256" key="3">
    <source>
        <dbReference type="ARBA" id="ARBA00022553"/>
    </source>
</evidence>
<dbReference type="Gene3D" id="1.10.287.130">
    <property type="match status" value="1"/>
</dbReference>
<dbReference type="GO" id="GO:0000155">
    <property type="term" value="F:phosphorelay sensor kinase activity"/>
    <property type="evidence" value="ECO:0007669"/>
    <property type="project" value="InterPro"/>
</dbReference>
<accession>A0A4R6T5V2</accession>
<dbReference type="SMART" id="SM00388">
    <property type="entry name" value="HisKA"/>
    <property type="match status" value="1"/>
</dbReference>
<sequence length="1399" mass="158586">MKLSPSEEQEILQLMEDYWNSYFEGNLEKWASYIPDHYRNIGTTQEEIWENKKQIVDYTRRIFDQMVGMADFRNKTAQVITYDPHVMVHEIGDLFVKAEEDWVYYAPFRLSSLLEKTEEGWKILHQHGSFPDLKAAEGEAFGLDAVKAENERLKKAVEERTLELELQKKELEIEAALERVRSKSLTMHQTSELQSVIHTVHEELLKLNLSIFGGSFIVINSELDNEIKCWGAGGTADTSNEVHIPRFEKPFYTNLLEGIKKGPGFFTEKYSAAEKEEFFAFLFTHEPWSKLSTEEKKKTLEAKTAYTRSCAVSKHTSIFIINQAGVPFSVADNAILKRFGKVFEQSYTRFLDLQKAEAQAREAQIEASLERVRATSLAMHTSQDLSKVVYVVFTELVKLDAQLDRCLILTVNPETLGITWYLTGKEGLLSNNGFLVENNPHPSHQAYLEGWRTKRKKWHYLLEGEEKKSCDKYLFSQTELAKLPDFIKADMAAVESIHLTISSDDFGCLIASSISPLPEAHAGIVDRFTSVFNQTYTRFLDLQKAEAQAREAQVQLALERVRARTMAMQGSEELAEVSYLLNKQVVDLGIPTRGCAFNIYDENDSLEWFSNLEGTLPTYRTPRENIFLKYYEAGQRGESLLIEEFGGERIKEHYKYLATLSTNDNKEEKIAAGVAKVPDSQIDHVAYFKYGYLLFITLVPAPEAHEIFKRFAKEFEQTYTRFLDLQKAEAQARESKIELSLERIRAQVTSMQESSDLFDIVVTMRKEFVSLGYQADYFWHMRWTPEQYEMSMTSEDGNRIGMVINVPKFVHDDIPRLAEWEKSDSNLFVLDLNGPEAWDYIEKMNTYGKYEQVDPHAPSEEDILAIGGLTFIIARTSHGEIGFSLPGQVPEPPKESLETLIRFAKVFGIAYKRFEDLKKAEEQAREAKIELSLERIRAKVSSMQESTELLDIMVSIRKEFVSLGHAADYFWYMRWLPDKYEKAMTSGDGSQVGMIMTLPRHIHGDIPLVANWEKGQEPTLVFPMDVETAMVYVDKMISLGDFELVDPNSPTLEDIQHIGGLTFVMARTSQGEIGYSLPGEVHNPPEEAVKTLARFAGVFDLAYARFEDLKKAERDLVEIKKAKKKAEEALAELKSAQAQLIQSEKMASLGELTAGIAHEIQNPLNFVNNFSEVSGELIDEAQQEIDKGDLEEIKFILQDLKDNLSKINHHGKRAGSIVKGMLEHSRKSEGKKELVDLNALADECLKLGFHGLRAKDKSFSADFKTDFSTALPQISIVRQDIGRVLLNLVNNAFYAVHDFGKTQNSDFKPIVSISTRKEGNQLEICVSDNGKGIPEHILDKIFQPFFTTKPTGEGTGLGLSLSYDIIKAHGGELTAINLSGGGAQFKITLPVVNASDGEK</sequence>
<protein>
    <recommendedName>
        <fullName evidence="2">histidine kinase</fullName>
        <ecNumber evidence="2">2.7.13.3</ecNumber>
    </recommendedName>
</protein>
<dbReference type="InterPro" id="IPR037401">
    <property type="entry name" value="SnoaL-like"/>
</dbReference>
<keyword evidence="7" id="KW-1185">Reference proteome</keyword>
<dbReference type="CDD" id="cd00082">
    <property type="entry name" value="HisKA"/>
    <property type="match status" value="1"/>
</dbReference>
<dbReference type="Pfam" id="PF02518">
    <property type="entry name" value="HATPase_c"/>
    <property type="match status" value="1"/>
</dbReference>
<dbReference type="PANTHER" id="PTHR43065">
    <property type="entry name" value="SENSOR HISTIDINE KINASE"/>
    <property type="match status" value="1"/>
</dbReference>
<dbReference type="InterPro" id="IPR036890">
    <property type="entry name" value="HATPase_C_sf"/>
</dbReference>
<dbReference type="InterPro" id="IPR032710">
    <property type="entry name" value="NTF2-like_dom_sf"/>
</dbReference>
<dbReference type="Gene3D" id="3.30.565.10">
    <property type="entry name" value="Histidine kinase-like ATPase, C-terminal domain"/>
    <property type="match status" value="1"/>
</dbReference>
<dbReference type="InterPro" id="IPR003661">
    <property type="entry name" value="HisK_dim/P_dom"/>
</dbReference>
<dbReference type="RefSeq" id="WP_133554685.1">
    <property type="nucleotide sequence ID" value="NZ_SNYF01000006.1"/>
</dbReference>
<dbReference type="PROSITE" id="PS50109">
    <property type="entry name" value="HIS_KIN"/>
    <property type="match status" value="1"/>
</dbReference>
<evidence type="ECO:0000313" key="6">
    <source>
        <dbReference type="EMBL" id="TDQ17032.1"/>
    </source>
</evidence>
<dbReference type="OrthoDB" id="9806995at2"/>
<dbReference type="PRINTS" id="PR00344">
    <property type="entry name" value="BCTRLSENSOR"/>
</dbReference>
<keyword evidence="3" id="KW-0597">Phosphoprotein</keyword>
<dbReference type="InterPro" id="IPR036097">
    <property type="entry name" value="HisK_dim/P_sf"/>
</dbReference>
<gene>
    <name evidence="6" type="ORF">DFQ04_1680</name>
</gene>
<keyword evidence="4" id="KW-0175">Coiled coil</keyword>
<dbReference type="SUPFAM" id="SSF47384">
    <property type="entry name" value="Homodimeric domain of signal transducing histidine kinase"/>
    <property type="match status" value="1"/>
</dbReference>
<dbReference type="InterPro" id="IPR003594">
    <property type="entry name" value="HATPase_dom"/>
</dbReference>
<feature type="domain" description="Histidine kinase" evidence="5">
    <location>
        <begin position="1155"/>
        <end position="1393"/>
    </location>
</feature>
<dbReference type="Pfam" id="PF13474">
    <property type="entry name" value="SnoaL_3"/>
    <property type="match status" value="1"/>
</dbReference>
<proteinExistence type="predicted"/>
<dbReference type="SMART" id="SM00387">
    <property type="entry name" value="HATPase_c"/>
    <property type="match status" value="1"/>
</dbReference>
<dbReference type="InterPro" id="IPR004358">
    <property type="entry name" value="Sig_transdc_His_kin-like_C"/>
</dbReference>
<evidence type="ECO:0000256" key="2">
    <source>
        <dbReference type="ARBA" id="ARBA00012438"/>
    </source>
</evidence>
<comment type="caution">
    <text evidence="6">The sequence shown here is derived from an EMBL/GenBank/DDBJ whole genome shotgun (WGS) entry which is preliminary data.</text>
</comment>
<organism evidence="6 7">
    <name type="scientific">Algoriphagus boseongensis</name>
    <dbReference type="NCBI Taxonomy" id="1442587"/>
    <lineage>
        <taxon>Bacteria</taxon>
        <taxon>Pseudomonadati</taxon>
        <taxon>Bacteroidota</taxon>
        <taxon>Cytophagia</taxon>
        <taxon>Cytophagales</taxon>
        <taxon>Cyclobacteriaceae</taxon>
        <taxon>Algoriphagus</taxon>
    </lineage>
</organism>
<feature type="coiled-coil region" evidence="4">
    <location>
        <begin position="1109"/>
        <end position="1146"/>
    </location>
</feature>
<dbReference type="Gene3D" id="3.10.450.50">
    <property type="match status" value="1"/>
</dbReference>
<dbReference type="Proteomes" id="UP000294535">
    <property type="component" value="Unassembled WGS sequence"/>
</dbReference>
<dbReference type="SUPFAM" id="SSF54427">
    <property type="entry name" value="NTF2-like"/>
    <property type="match status" value="1"/>
</dbReference>
<comment type="catalytic activity">
    <reaction evidence="1">
        <text>ATP + protein L-histidine = ADP + protein N-phospho-L-histidine.</text>
        <dbReference type="EC" id="2.7.13.3"/>
    </reaction>
</comment>